<keyword evidence="4 5" id="KW-0732">Signal</keyword>
<evidence type="ECO:0000256" key="1">
    <source>
        <dbReference type="ARBA" id="ARBA00004418"/>
    </source>
</evidence>
<dbReference type="GO" id="GO:0042597">
    <property type="term" value="C:periplasmic space"/>
    <property type="evidence" value="ECO:0007669"/>
    <property type="project" value="UniProtKB-SubCell"/>
</dbReference>
<keyword evidence="3" id="KW-0813">Transport</keyword>
<dbReference type="AlphaFoldDB" id="A0A923MA73"/>
<comment type="caution">
    <text evidence="6">The sequence shown here is derived from an EMBL/GenBank/DDBJ whole genome shotgun (WGS) entry which is preliminary data.</text>
</comment>
<feature type="signal peptide" evidence="5">
    <location>
        <begin position="1"/>
        <end position="25"/>
    </location>
</feature>
<sequence length="442" mass="49499">MKLKTTLRCLLAGAALGMTGLSAHAQDKTLTLCWAAWDPANALVELSKDFTAKTGINMKYEFVPWPNFAQRMLNELNSKGKLCDLLIGDSQWIGSAATEGHYIKLNEFFDRNGIKMGDFMPATVEGYSTWPKGSKNYWALPAMGDAVAFTYRKDWFARPELRAEFKQKFNRDLAPPTTWDEFRQVAQFFQNRNVDGKKVYGAALYTERGSEGITMGVTNTLYAYGFDYQNPAKAYDMKGFVNSPGAVKGLKLYKELYDTVTPPGHSNAYMTENLDAYKSGQVAMQMNFIAFFPGISKDPAVGGEKTGFFPIPKGDKHFAQLGGQGISVVKYSDKKDMALEYLKWFAQPTVQKKWWDSGGFTCHQQILNAPGFDKSTPYAKVFLDSMKIVKDFWAEPSYAQLLLAMQNRVHDYVVAGKGTPNAALDALVKDWSEVFKEDGKVK</sequence>
<dbReference type="Proteomes" id="UP000596827">
    <property type="component" value="Unassembled WGS sequence"/>
</dbReference>
<evidence type="ECO:0000256" key="3">
    <source>
        <dbReference type="ARBA" id="ARBA00022448"/>
    </source>
</evidence>
<dbReference type="InterPro" id="IPR006059">
    <property type="entry name" value="SBP"/>
</dbReference>
<dbReference type="PANTHER" id="PTHR43649:SF34">
    <property type="entry name" value="ABC TRANSPORTER PERIPLASMIC-BINDING PROTEIN YCJN-RELATED"/>
    <property type="match status" value="1"/>
</dbReference>
<dbReference type="Pfam" id="PF01547">
    <property type="entry name" value="SBP_bac_1"/>
    <property type="match status" value="1"/>
</dbReference>
<dbReference type="RefSeq" id="WP_187083631.1">
    <property type="nucleotide sequence ID" value="NZ_JACORU010000009.1"/>
</dbReference>
<keyword evidence="7" id="KW-1185">Reference proteome</keyword>
<comment type="subcellular location">
    <subcellularLocation>
        <location evidence="1">Periplasm</location>
    </subcellularLocation>
</comment>
<evidence type="ECO:0000313" key="7">
    <source>
        <dbReference type="Proteomes" id="UP000596827"/>
    </source>
</evidence>
<dbReference type="EMBL" id="JACORU010000009">
    <property type="protein sequence ID" value="MBC5767142.1"/>
    <property type="molecule type" value="Genomic_DNA"/>
</dbReference>
<reference evidence="6" key="1">
    <citation type="submission" date="2020-08" db="EMBL/GenBank/DDBJ databases">
        <title>Ramlibacter sp. GTP1 16S ribosomal RNA gene genome sequencing and assembly.</title>
        <authorList>
            <person name="Kang M."/>
        </authorList>
    </citation>
    <scope>NUCLEOTIDE SEQUENCE</scope>
    <source>
        <strain evidence="6">GTP1</strain>
    </source>
</reference>
<proteinExistence type="inferred from homology"/>
<evidence type="ECO:0000256" key="5">
    <source>
        <dbReference type="SAM" id="SignalP"/>
    </source>
</evidence>
<dbReference type="PANTHER" id="PTHR43649">
    <property type="entry name" value="ARABINOSE-BINDING PROTEIN-RELATED"/>
    <property type="match status" value="1"/>
</dbReference>
<accession>A0A923MA73</accession>
<organism evidence="6 7">
    <name type="scientific">Ramlibacter albus</name>
    <dbReference type="NCBI Taxonomy" id="2079448"/>
    <lineage>
        <taxon>Bacteria</taxon>
        <taxon>Pseudomonadati</taxon>
        <taxon>Pseudomonadota</taxon>
        <taxon>Betaproteobacteria</taxon>
        <taxon>Burkholderiales</taxon>
        <taxon>Comamonadaceae</taxon>
        <taxon>Ramlibacter</taxon>
    </lineage>
</organism>
<dbReference type="Gene3D" id="3.40.190.10">
    <property type="entry name" value="Periplasmic binding protein-like II"/>
    <property type="match status" value="2"/>
</dbReference>
<evidence type="ECO:0000256" key="4">
    <source>
        <dbReference type="ARBA" id="ARBA00022729"/>
    </source>
</evidence>
<dbReference type="InterPro" id="IPR050490">
    <property type="entry name" value="Bact_solute-bd_prot1"/>
</dbReference>
<evidence type="ECO:0000256" key="2">
    <source>
        <dbReference type="ARBA" id="ARBA00008520"/>
    </source>
</evidence>
<gene>
    <name evidence="6" type="ORF">H8R02_21930</name>
</gene>
<dbReference type="SUPFAM" id="SSF53850">
    <property type="entry name" value="Periplasmic binding protein-like II"/>
    <property type="match status" value="1"/>
</dbReference>
<protein>
    <submittedName>
        <fullName evidence="6">Carbohydrate ABC transporter substrate-binding protein</fullName>
    </submittedName>
</protein>
<comment type="similarity">
    <text evidence="2">Belongs to the bacterial solute-binding protein 1 family.</text>
</comment>
<evidence type="ECO:0000313" key="6">
    <source>
        <dbReference type="EMBL" id="MBC5767142.1"/>
    </source>
</evidence>
<name>A0A923MA73_9BURK</name>
<feature type="chain" id="PRO_5037150341" evidence="5">
    <location>
        <begin position="26"/>
        <end position="442"/>
    </location>
</feature>